<evidence type="ECO:0000313" key="2">
    <source>
        <dbReference type="EMBL" id="OAN45338.1"/>
    </source>
</evidence>
<keyword evidence="1" id="KW-1133">Transmembrane helix</keyword>
<name>A0A178MBE4_9PROT</name>
<dbReference type="AlphaFoldDB" id="A0A178MBE4"/>
<evidence type="ECO:0000313" key="3">
    <source>
        <dbReference type="Proteomes" id="UP000078543"/>
    </source>
</evidence>
<keyword evidence="1" id="KW-0812">Transmembrane</keyword>
<protein>
    <submittedName>
        <fullName evidence="2">Uncharacterized protein</fullName>
    </submittedName>
</protein>
<keyword evidence="1" id="KW-0472">Membrane</keyword>
<organism evidence="2 3">
    <name type="scientific">Magnetospirillum moscoviense</name>
    <dbReference type="NCBI Taxonomy" id="1437059"/>
    <lineage>
        <taxon>Bacteria</taxon>
        <taxon>Pseudomonadati</taxon>
        <taxon>Pseudomonadota</taxon>
        <taxon>Alphaproteobacteria</taxon>
        <taxon>Rhodospirillales</taxon>
        <taxon>Rhodospirillaceae</taxon>
        <taxon>Magnetospirillum</taxon>
    </lineage>
</organism>
<evidence type="ECO:0000256" key="1">
    <source>
        <dbReference type="SAM" id="Phobius"/>
    </source>
</evidence>
<proteinExistence type="predicted"/>
<dbReference type="RefSeq" id="WP_068504097.1">
    <property type="nucleotide sequence ID" value="NZ_LWQU01000185.1"/>
</dbReference>
<dbReference type="OrthoDB" id="9804207at2"/>
<dbReference type="STRING" id="1437059.A6A05_04235"/>
<dbReference type="EMBL" id="LWQU01000185">
    <property type="protein sequence ID" value="OAN45338.1"/>
    <property type="molecule type" value="Genomic_DNA"/>
</dbReference>
<feature type="transmembrane region" description="Helical" evidence="1">
    <location>
        <begin position="45"/>
        <end position="67"/>
    </location>
</feature>
<keyword evidence="3" id="KW-1185">Reference proteome</keyword>
<dbReference type="Proteomes" id="UP000078543">
    <property type="component" value="Unassembled WGS sequence"/>
</dbReference>
<reference evidence="2 3" key="1">
    <citation type="submission" date="2016-04" db="EMBL/GenBank/DDBJ databases">
        <title>Draft genome sequence of freshwater magnetotactic bacteria Magnetospirillum marisnigri SP-1 and Magnetospirillum moscoviense BB-1.</title>
        <authorList>
            <person name="Koziaeva V."/>
            <person name="Dziuba M.V."/>
            <person name="Ivanov T.M."/>
            <person name="Kuznetsov B."/>
            <person name="Grouzdev D.S."/>
        </authorList>
    </citation>
    <scope>NUCLEOTIDE SEQUENCE [LARGE SCALE GENOMIC DNA]</scope>
    <source>
        <strain evidence="2 3">BB-1</strain>
    </source>
</reference>
<gene>
    <name evidence="2" type="ORF">A6A05_04235</name>
</gene>
<sequence length="77" mass="7877">MSKIMIFAGIAVMALTGLATLGAVATGTVQWVGLAAPHPMVPPQSLVVGGLFLGIPLVAVGWGLIWLGGWMKNHGAR</sequence>
<accession>A0A178MBE4</accession>
<comment type="caution">
    <text evidence="2">The sequence shown here is derived from an EMBL/GenBank/DDBJ whole genome shotgun (WGS) entry which is preliminary data.</text>
</comment>